<proteinExistence type="predicted"/>
<dbReference type="OrthoDB" id="2678391at2"/>
<sequence>MITTLVNFLLINSSDLSIDMFSYTDNIMKILFKKGLITQFSISDARADFGDGTSIIEIVDTIYTSEYIYIKGEEKTHWQLIFEFGTFTSSRQLQIKINSDDYDVKVADNYLEQLKLSIKNIVKSDWKRTIWLMDKDSEILSITLYPSVYRVENMTRQLISEIMTKEYGIGWWDAYVPIQIRNKHKVRLSGYKSIAPGFANVDERLMSIDIGDLNSILTLKEKKWNPSFSTEINNFLNNQSDIKLEKMKEVLSDQMEVTLDLWGEQFSKYLSENFIKNFKTFELNRNHVVHNKLIDRTAYSSIFNSINIVEVELKKALQKVGEIVVSREEMDVIEEKMYIAQQKSEVALHEIMESETGVEIRNSEEIIDLYDEYLYQFHSELEDYLRFRNDLEVGEYQNILSKNNDGTLFEITYKINDKVAIVSYSIESIDDSQGGESTVEIIITLDEKRESHSITYRNGEVVFNSYQGCYLPETQDAISTEDIGLLKDYLVEFLDTYFENIREKVDSEMYSIIKDGGNSPVADTSCCECGEEYICIDENYGVFGQCLNCGEMNEICLCDRCGCYFEGESNKYRDAPNLCDSCQDYYENQ</sequence>
<gene>
    <name evidence="1" type="ORF">NCTC9836_01476</name>
</gene>
<dbReference type="AlphaFoldDB" id="A0A381J824"/>
<dbReference type="Proteomes" id="UP000254664">
    <property type="component" value="Unassembled WGS sequence"/>
</dbReference>
<organism evidence="1 2">
    <name type="scientific">Clostridium putrefaciens</name>
    <dbReference type="NCBI Taxonomy" id="99675"/>
    <lineage>
        <taxon>Bacteria</taxon>
        <taxon>Bacillati</taxon>
        <taxon>Bacillota</taxon>
        <taxon>Clostridia</taxon>
        <taxon>Eubacteriales</taxon>
        <taxon>Clostridiaceae</taxon>
        <taxon>Clostridium</taxon>
    </lineage>
</organism>
<dbReference type="EMBL" id="UFWZ01000001">
    <property type="protein sequence ID" value="SUY47149.1"/>
    <property type="molecule type" value="Genomic_DNA"/>
</dbReference>
<evidence type="ECO:0000313" key="1">
    <source>
        <dbReference type="EMBL" id="SUY47149.1"/>
    </source>
</evidence>
<keyword evidence="2" id="KW-1185">Reference proteome</keyword>
<protein>
    <submittedName>
        <fullName evidence="1">Uncharacterized protein</fullName>
    </submittedName>
</protein>
<evidence type="ECO:0000313" key="2">
    <source>
        <dbReference type="Proteomes" id="UP000254664"/>
    </source>
</evidence>
<dbReference type="RefSeq" id="WP_115641133.1">
    <property type="nucleotide sequence ID" value="NZ_UFWZ01000001.1"/>
</dbReference>
<accession>A0A381J824</accession>
<name>A0A381J824_9CLOT</name>
<reference evidence="1 2" key="1">
    <citation type="submission" date="2018-06" db="EMBL/GenBank/DDBJ databases">
        <authorList>
            <consortium name="Pathogen Informatics"/>
            <person name="Doyle S."/>
        </authorList>
    </citation>
    <scope>NUCLEOTIDE SEQUENCE [LARGE SCALE GENOMIC DNA]</scope>
    <source>
        <strain evidence="1 2">NCTC9836</strain>
    </source>
</reference>